<comment type="similarity">
    <text evidence="14">Belongs to the RBR family. RNF144 subfamily.</text>
</comment>
<dbReference type="AlphaFoldDB" id="A0AAV4G204"/>
<evidence type="ECO:0000256" key="1">
    <source>
        <dbReference type="ARBA" id="ARBA00001798"/>
    </source>
</evidence>
<dbReference type="EC" id="2.3.2.31" evidence="4"/>
<dbReference type="Proteomes" id="UP000762676">
    <property type="component" value="Unassembled WGS sequence"/>
</dbReference>
<dbReference type="InterPro" id="IPR047552">
    <property type="entry name" value="Rcat_RBR_RNF217"/>
</dbReference>
<dbReference type="PANTHER" id="PTHR11685">
    <property type="entry name" value="RBR FAMILY RING FINGER AND IBR DOMAIN-CONTAINING"/>
    <property type="match status" value="1"/>
</dbReference>
<dbReference type="Gene3D" id="3.30.40.10">
    <property type="entry name" value="Zinc/RING finger domain, C3HC4 (zinc finger)"/>
    <property type="match status" value="1"/>
</dbReference>
<evidence type="ECO:0000256" key="16">
    <source>
        <dbReference type="SAM" id="Phobius"/>
    </source>
</evidence>
<evidence type="ECO:0000256" key="8">
    <source>
        <dbReference type="ARBA" id="ARBA00022737"/>
    </source>
</evidence>
<evidence type="ECO:0000256" key="9">
    <source>
        <dbReference type="ARBA" id="ARBA00022771"/>
    </source>
</evidence>
<accession>A0AAV4G204</accession>
<keyword evidence="6 16" id="KW-0812">Transmembrane</keyword>
<evidence type="ECO:0000256" key="7">
    <source>
        <dbReference type="ARBA" id="ARBA00022723"/>
    </source>
</evidence>
<evidence type="ECO:0000259" key="17">
    <source>
        <dbReference type="PROSITE" id="PS51873"/>
    </source>
</evidence>
<dbReference type="InterPro" id="IPR013083">
    <property type="entry name" value="Znf_RING/FYVE/PHD"/>
</dbReference>
<comment type="subcellular location">
    <subcellularLocation>
        <location evidence="2">Membrane</location>
        <topology evidence="2">Single-pass membrane protein</topology>
    </subcellularLocation>
</comment>
<organism evidence="18 19">
    <name type="scientific">Elysia marginata</name>
    <dbReference type="NCBI Taxonomy" id="1093978"/>
    <lineage>
        <taxon>Eukaryota</taxon>
        <taxon>Metazoa</taxon>
        <taxon>Spiralia</taxon>
        <taxon>Lophotrochozoa</taxon>
        <taxon>Mollusca</taxon>
        <taxon>Gastropoda</taxon>
        <taxon>Heterobranchia</taxon>
        <taxon>Euthyneura</taxon>
        <taxon>Panpulmonata</taxon>
        <taxon>Sacoglossa</taxon>
        <taxon>Placobranchoidea</taxon>
        <taxon>Plakobranchidae</taxon>
        <taxon>Elysia</taxon>
    </lineage>
</organism>
<evidence type="ECO:0000256" key="12">
    <source>
        <dbReference type="ARBA" id="ARBA00022989"/>
    </source>
</evidence>
<dbReference type="InterPro" id="IPR002867">
    <property type="entry name" value="IBR_dom"/>
</dbReference>
<dbReference type="SMART" id="SM00647">
    <property type="entry name" value="IBR"/>
    <property type="match status" value="2"/>
</dbReference>
<keyword evidence="9" id="KW-0863">Zinc-finger</keyword>
<keyword evidence="7" id="KW-0479">Metal-binding</keyword>
<evidence type="ECO:0000256" key="13">
    <source>
        <dbReference type="ARBA" id="ARBA00023136"/>
    </source>
</evidence>
<dbReference type="CDD" id="cd20342">
    <property type="entry name" value="BRcat_RBR_RNF217"/>
    <property type="match status" value="1"/>
</dbReference>
<dbReference type="GO" id="GO:0061630">
    <property type="term" value="F:ubiquitin protein ligase activity"/>
    <property type="evidence" value="ECO:0007669"/>
    <property type="project" value="UniProtKB-EC"/>
</dbReference>
<dbReference type="GO" id="GO:0031090">
    <property type="term" value="C:organelle membrane"/>
    <property type="evidence" value="ECO:0007669"/>
    <property type="project" value="UniProtKB-ARBA"/>
</dbReference>
<dbReference type="SUPFAM" id="SSF57850">
    <property type="entry name" value="RING/U-box"/>
    <property type="match status" value="3"/>
</dbReference>
<keyword evidence="5" id="KW-0808">Transferase</keyword>
<evidence type="ECO:0000256" key="3">
    <source>
        <dbReference type="ARBA" id="ARBA00004906"/>
    </source>
</evidence>
<dbReference type="Pfam" id="PF01485">
    <property type="entry name" value="IBR"/>
    <property type="match status" value="1"/>
</dbReference>
<gene>
    <name evidence="18" type="ORF">ElyMa_004010700</name>
</gene>
<dbReference type="InterPro" id="IPR031127">
    <property type="entry name" value="E3_UB_ligase_RBR"/>
</dbReference>
<protein>
    <recommendedName>
        <fullName evidence="4">RBR-type E3 ubiquitin transferase</fullName>
        <ecNumber evidence="4">2.3.2.31</ecNumber>
    </recommendedName>
</protein>
<feature type="domain" description="RING-type" evidence="17">
    <location>
        <begin position="48"/>
        <end position="268"/>
    </location>
</feature>
<comment type="pathway">
    <text evidence="3">Protein modification; protein ubiquitination.</text>
</comment>
<keyword evidence="8" id="KW-0677">Repeat</keyword>
<feature type="region of interest" description="Disordered" evidence="15">
    <location>
        <begin position="467"/>
        <end position="527"/>
    </location>
</feature>
<keyword evidence="19" id="KW-1185">Reference proteome</keyword>
<dbReference type="CDD" id="cd20350">
    <property type="entry name" value="Rcat_RBR_RNF217"/>
    <property type="match status" value="1"/>
</dbReference>
<keyword evidence="11" id="KW-0862">Zinc</keyword>
<keyword evidence="10" id="KW-0833">Ubl conjugation pathway</keyword>
<keyword evidence="13 16" id="KW-0472">Membrane</keyword>
<evidence type="ECO:0000313" key="19">
    <source>
        <dbReference type="Proteomes" id="UP000762676"/>
    </source>
</evidence>
<dbReference type="GO" id="GO:0005737">
    <property type="term" value="C:cytoplasm"/>
    <property type="evidence" value="ECO:0007669"/>
    <property type="project" value="UniProtKB-ARBA"/>
</dbReference>
<dbReference type="Pfam" id="PF22191">
    <property type="entry name" value="IBR_1"/>
    <property type="match status" value="1"/>
</dbReference>
<dbReference type="EMBL" id="BMAT01008154">
    <property type="protein sequence ID" value="GFR79050.1"/>
    <property type="molecule type" value="Genomic_DNA"/>
</dbReference>
<evidence type="ECO:0000256" key="11">
    <source>
        <dbReference type="ARBA" id="ARBA00022833"/>
    </source>
</evidence>
<proteinExistence type="inferred from homology"/>
<evidence type="ECO:0000313" key="18">
    <source>
        <dbReference type="EMBL" id="GFR79050.1"/>
    </source>
</evidence>
<dbReference type="InterPro" id="IPR044066">
    <property type="entry name" value="TRIAD_supradom"/>
</dbReference>
<evidence type="ECO:0000256" key="5">
    <source>
        <dbReference type="ARBA" id="ARBA00022679"/>
    </source>
</evidence>
<dbReference type="GO" id="GO:0016567">
    <property type="term" value="P:protein ubiquitination"/>
    <property type="evidence" value="ECO:0007669"/>
    <property type="project" value="InterPro"/>
</dbReference>
<evidence type="ECO:0000256" key="4">
    <source>
        <dbReference type="ARBA" id="ARBA00012251"/>
    </source>
</evidence>
<feature type="transmembrane region" description="Helical" evidence="16">
    <location>
        <begin position="303"/>
        <end position="321"/>
    </location>
</feature>
<dbReference type="InterPro" id="IPR047551">
    <property type="entry name" value="BRcat_RBR_RNF217"/>
</dbReference>
<dbReference type="GO" id="GO:0008270">
    <property type="term" value="F:zinc ion binding"/>
    <property type="evidence" value="ECO:0007669"/>
    <property type="project" value="UniProtKB-KW"/>
</dbReference>
<evidence type="ECO:0000256" key="14">
    <source>
        <dbReference type="ARBA" id="ARBA00038342"/>
    </source>
</evidence>
<evidence type="ECO:0000256" key="10">
    <source>
        <dbReference type="ARBA" id="ARBA00022786"/>
    </source>
</evidence>
<reference evidence="18 19" key="1">
    <citation type="journal article" date="2021" name="Elife">
        <title>Chloroplast acquisition without the gene transfer in kleptoplastic sea slugs, Plakobranchus ocellatus.</title>
        <authorList>
            <person name="Maeda T."/>
            <person name="Takahashi S."/>
            <person name="Yoshida T."/>
            <person name="Shimamura S."/>
            <person name="Takaki Y."/>
            <person name="Nagai Y."/>
            <person name="Toyoda A."/>
            <person name="Suzuki Y."/>
            <person name="Arimoto A."/>
            <person name="Ishii H."/>
            <person name="Satoh N."/>
            <person name="Nishiyama T."/>
            <person name="Hasebe M."/>
            <person name="Maruyama T."/>
            <person name="Minagawa J."/>
            <person name="Obokata J."/>
            <person name="Shigenobu S."/>
        </authorList>
    </citation>
    <scope>NUCLEOTIDE SEQUENCE [LARGE SCALE GENOMIC DNA]</scope>
</reference>
<keyword evidence="12 16" id="KW-1133">Transmembrane helix</keyword>
<evidence type="ECO:0000256" key="2">
    <source>
        <dbReference type="ARBA" id="ARBA00004167"/>
    </source>
</evidence>
<feature type="compositionally biased region" description="Polar residues" evidence="15">
    <location>
        <begin position="472"/>
        <end position="524"/>
    </location>
</feature>
<dbReference type="Gene3D" id="1.20.120.1750">
    <property type="match status" value="1"/>
</dbReference>
<name>A0AAV4G204_9GAST</name>
<comment type="caution">
    <text evidence="18">The sequence shown here is derived from an EMBL/GenBank/DDBJ whole genome shotgun (WGS) entry which is preliminary data.</text>
</comment>
<comment type="catalytic activity">
    <reaction evidence="1">
        <text>[E2 ubiquitin-conjugating enzyme]-S-ubiquitinyl-L-cysteine + [acceptor protein]-L-lysine = [E2 ubiquitin-conjugating enzyme]-L-cysteine + [acceptor protein]-N(6)-ubiquitinyl-L-lysine.</text>
        <dbReference type="EC" id="2.3.2.31"/>
    </reaction>
</comment>
<dbReference type="FunFam" id="3.30.40.10:FF:000051">
    <property type="entry name" value="RBR-type E3 ubiquitin transferase"/>
    <property type="match status" value="1"/>
</dbReference>
<evidence type="ECO:0000256" key="6">
    <source>
        <dbReference type="ARBA" id="ARBA00022692"/>
    </source>
</evidence>
<dbReference type="PROSITE" id="PS51873">
    <property type="entry name" value="TRIAD"/>
    <property type="match status" value="1"/>
</dbReference>
<evidence type="ECO:0000256" key="15">
    <source>
        <dbReference type="SAM" id="MobiDB-lite"/>
    </source>
</evidence>
<sequence>MDLTNPSYPTEVSLGELVRYNIEELSELDITDEEIFSDGYQTNEETSPQAECEICLGVAFSFTPSRCCESYFCDECMSTYINSKVSEGQYKIECPGTDCHSLLRNETIEVYLGPKMLSKYTKFLTQAKADCSSKPCPRCEAIFSIDPKKLKKSKGKLRHGLQVCCPHCQFVWCFLCQAPYHSGLTCKEYCKSDGEVRKWAKEWTYGQFNAQKCPKCKIFIQKAHGCDHMVCSKCKTDFCYRCGGRYIETKYFGNHLSHYSIFGCKYRFMPDRPVLRRIVRGASFAGLLGGGVVLGALGLVLGAALVGASVVIVPSYGIFRLRRHVVQKRQRKLLQAHREAVEKAYEGELGVLLSNEIFLRMTAREATLDPDPRVFDEHNYQSPSYLDEYLESHSKYELPPSANRSSEDSVETFMQIFKVATPKEASEDDIWPNFVTTADIKEIPSSDSEGYTTLVAKIVSSPITCAADPDSEGSNVTADVEESLSSNVTADSKGSSNQNVTAVSEISPSSNVTSDSEGSLSSDVTDCDGEQAVGYKYNVRL</sequence>